<accession>A0A0C9NFV0</accession>
<name>A0A0C9NFV0_SPHPI</name>
<keyword evidence="2" id="KW-1185">Reference proteome</keyword>
<proteinExistence type="predicted"/>
<dbReference type="GeneID" id="78528523"/>
<dbReference type="Pfam" id="PF13692">
    <property type="entry name" value="Glyco_trans_1_4"/>
    <property type="match status" value="1"/>
</dbReference>
<dbReference type="PANTHER" id="PTHR45947:SF15">
    <property type="entry name" value="TEICHURONIC ACID BIOSYNTHESIS GLYCOSYLTRANSFERASE TUAC-RELATED"/>
    <property type="match status" value="1"/>
</dbReference>
<evidence type="ECO:0000313" key="1">
    <source>
        <dbReference type="EMBL" id="GAN15132.1"/>
    </source>
</evidence>
<dbReference type="RefSeq" id="WP_007404575.1">
    <property type="nucleotide sequence ID" value="NZ_BBJS01000051.1"/>
</dbReference>
<dbReference type="AlphaFoldDB" id="A0A0C9NFV0"/>
<dbReference type="EMBL" id="BBJS01000051">
    <property type="protein sequence ID" value="GAN15132.1"/>
    <property type="molecule type" value="Genomic_DNA"/>
</dbReference>
<dbReference type="SUPFAM" id="SSF53756">
    <property type="entry name" value="UDP-Glycosyltransferase/glycogen phosphorylase"/>
    <property type="match status" value="1"/>
</dbReference>
<evidence type="ECO:0000313" key="2">
    <source>
        <dbReference type="Proteomes" id="UP000032025"/>
    </source>
</evidence>
<dbReference type="InterPro" id="IPR050194">
    <property type="entry name" value="Glycosyltransferase_grp1"/>
</dbReference>
<organism evidence="1 2">
    <name type="scientific">Sphingomonas paucimobilis NBRC 13935</name>
    <dbReference type="NCBI Taxonomy" id="1219050"/>
    <lineage>
        <taxon>Bacteria</taxon>
        <taxon>Pseudomonadati</taxon>
        <taxon>Pseudomonadota</taxon>
        <taxon>Alphaproteobacteria</taxon>
        <taxon>Sphingomonadales</taxon>
        <taxon>Sphingomonadaceae</taxon>
        <taxon>Sphingomonas</taxon>
    </lineage>
</organism>
<protein>
    <submittedName>
        <fullName evidence="1">DNA, contig: SP651</fullName>
    </submittedName>
</protein>
<dbReference type="Proteomes" id="UP000032025">
    <property type="component" value="Unassembled WGS sequence"/>
</dbReference>
<dbReference type="GO" id="GO:0016757">
    <property type="term" value="F:glycosyltransferase activity"/>
    <property type="evidence" value="ECO:0007669"/>
    <property type="project" value="TreeGrafter"/>
</dbReference>
<comment type="caution">
    <text evidence="1">The sequence shown here is derived from an EMBL/GenBank/DDBJ whole genome shotgun (WGS) entry which is preliminary data.</text>
</comment>
<dbReference type="PANTHER" id="PTHR45947">
    <property type="entry name" value="SULFOQUINOVOSYL TRANSFERASE SQD2"/>
    <property type="match status" value="1"/>
</dbReference>
<dbReference type="Gene3D" id="3.40.50.2000">
    <property type="entry name" value="Glycogen Phosphorylase B"/>
    <property type="match status" value="2"/>
</dbReference>
<reference evidence="1 2" key="1">
    <citation type="submission" date="2014-08" db="EMBL/GenBank/DDBJ databases">
        <title>Whole genome shotgun sequence of Sphingomonas paucimobilis NBRC 13935.</title>
        <authorList>
            <person name="Hosoyama A."/>
            <person name="Hashimoto M."/>
            <person name="Hosoyama Y."/>
            <person name="Noguchi M."/>
            <person name="Uohara A."/>
            <person name="Ohji S."/>
            <person name="Katano-Makiyama Y."/>
            <person name="Ichikawa N."/>
            <person name="Kimura A."/>
            <person name="Yamazoe A."/>
            <person name="Fujita N."/>
        </authorList>
    </citation>
    <scope>NUCLEOTIDE SEQUENCE [LARGE SCALE GENOMIC DNA]</scope>
    <source>
        <strain evidence="1 2">NBRC 13935</strain>
    </source>
</reference>
<gene>
    <name evidence="1" type="ORF">SP6_51_00050</name>
</gene>
<sequence length="407" mass="44250">MAIGYFINQYPKVSHSFIRREILALEARGETIHRWALRGWDADVVDPVDLAERERTRYLLKGGVVPLLVAGLVMLVRHPGRWLAAMRLTATLSRQTDRSIPHHLISFLEGARLAREIEAAGIRHLHTHFATNAGEIAMLAATMADVPYSMTIHGPEEFNRPVQIKLGLKVARAAFVAVITEFCASQVYCWAKLQDWAKITVVRCGLLADFLKAPPAPPVDAPHFVHIGRLSGVKGQLLLLEALAEARRQGVPATLTLVGDGELRGEIEAGIARLNLGEHVTITGWADEAEVRAQLVRARAMVMASFAEGLPIVIMEALALGRPVLATNVAAIADLVRTGETGWLYSPGSVPAMADAMLACARADQETLTRMGEAGRALVAERHDQMREAEKLHALLLASIDGQKAAA</sequence>